<dbReference type="Pfam" id="PF03235">
    <property type="entry name" value="GmrSD_N"/>
    <property type="match status" value="1"/>
</dbReference>
<evidence type="ECO:0000259" key="1">
    <source>
        <dbReference type="Pfam" id="PF03235"/>
    </source>
</evidence>
<organism evidence="3 4">
    <name type="scientific">Lachnoanaerobaculum orale</name>
    <dbReference type="NCBI Taxonomy" id="979627"/>
    <lineage>
        <taxon>Bacteria</taxon>
        <taxon>Bacillati</taxon>
        <taxon>Bacillota</taxon>
        <taxon>Clostridia</taxon>
        <taxon>Lachnospirales</taxon>
        <taxon>Lachnospiraceae</taxon>
        <taxon>Lachnoanaerobaculum</taxon>
    </lineage>
</organism>
<dbReference type="InterPro" id="IPR004919">
    <property type="entry name" value="GmrSD_N"/>
</dbReference>
<dbReference type="Proteomes" id="UP000276982">
    <property type="component" value="Unassembled WGS sequence"/>
</dbReference>
<proteinExistence type="predicted"/>
<keyword evidence="4" id="KW-1185">Reference proteome</keyword>
<evidence type="ECO:0000313" key="4">
    <source>
        <dbReference type="Proteomes" id="UP000276982"/>
    </source>
</evidence>
<dbReference type="RefSeq" id="WP_124952578.1">
    <property type="nucleotide sequence ID" value="NZ_RRCM01000001.1"/>
</dbReference>
<dbReference type="EMBL" id="RRCM01000001">
    <property type="protein sequence ID" value="RRJ17273.1"/>
    <property type="molecule type" value="Genomic_DNA"/>
</dbReference>
<reference evidence="3 4" key="1">
    <citation type="submission" date="2018-11" db="EMBL/GenBank/DDBJ databases">
        <title>Genome sequencing of Lachnoanaerobaculum orale DSM 24553T.</title>
        <authorList>
            <person name="Kook J.-K."/>
            <person name="Park S.-N."/>
            <person name="Lim Y.K."/>
        </authorList>
    </citation>
    <scope>NUCLEOTIDE SEQUENCE [LARGE SCALE GENOMIC DNA]</scope>
    <source>
        <strain evidence="3 4">DSM 24553</strain>
    </source>
</reference>
<dbReference type="PANTHER" id="PTHR35149">
    <property type="entry name" value="SLL5132 PROTEIN"/>
    <property type="match status" value="1"/>
</dbReference>
<gene>
    <name evidence="3" type="ORF">EHW90_09925</name>
</gene>
<comment type="caution">
    <text evidence="3">The sequence shown here is derived from an EMBL/GenBank/DDBJ whole genome shotgun (WGS) entry which is preliminary data.</text>
</comment>
<dbReference type="AlphaFoldDB" id="A0A3P3QA74"/>
<feature type="domain" description="GmrSD restriction endonucleases N-terminal" evidence="1">
    <location>
        <begin position="16"/>
        <end position="214"/>
    </location>
</feature>
<protein>
    <submittedName>
        <fullName evidence="3">DUF262 domain-containing protein</fullName>
    </submittedName>
</protein>
<name>A0A3P3QA74_9FIRM</name>
<evidence type="ECO:0000259" key="2">
    <source>
        <dbReference type="Pfam" id="PF07510"/>
    </source>
</evidence>
<feature type="domain" description="GmrSD restriction endonucleases C-terminal" evidence="2">
    <location>
        <begin position="507"/>
        <end position="596"/>
    </location>
</feature>
<evidence type="ECO:0000313" key="3">
    <source>
        <dbReference type="EMBL" id="RRJ17273.1"/>
    </source>
</evidence>
<dbReference type="InterPro" id="IPR011089">
    <property type="entry name" value="GmrSD_C"/>
</dbReference>
<accession>A0A3P3QA74</accession>
<sequence length="616" mass="73186">MGFPIDSKVLGLRDIIKERYRIPIYQRPYEWAEKNINDFLNTIFEAFSMKSEVNAGKYEKSVFFGTIQFNKETKDANILDIVDGQQRLTTFLLLLDVLQKEIIKNDPGEKNNDYSNTIDSEELKKVLSETQIKKVSSKYSKNKEQLRKATSEYYEQEFKDKTNFYSELKDFVLDNIYFVILTTEEMDLPEVVSVFNTINTTGLDLNATDIFKLRYYNYLRKIDDTDNWMKEIANCYKLIDDSNNALGVGGRKDQTEFNMSWVLDIYKHIICAEFGWGFSEVSKSNEKFFDELFKGDKLIEQSDLRVLEFSSFKHIVEEFIKYWRWIEDVRYNGEYPEIAKEIFSIYMVEKTRYKRYWTIPFVVAYFKAKGKGWSDYYIDSLRVNMYMFRFFLIYTVVNDRVINSVQNKVCEECFKWFKKDSTNKIIENIKDMLWSPVRSKDHEPKEDFYTTIKSGLFYNASRVRLVCTLSGLLDEVANLGESFICQGNEIVISEQEIYEKFFHYAIYEKNKNPYDIEHIKAKENFKDDKDYIDEFNGIGNLIVLDSHINKSIQDNTVSEKITEYKNSQYAAVRIEFMKEYESCRDWDIEAVRKRADKEIEKIKIFMNEPLRTIPVL</sequence>
<dbReference type="PANTHER" id="PTHR35149:SF1">
    <property type="entry name" value="DUF5655 DOMAIN-CONTAINING PROTEIN"/>
    <property type="match status" value="1"/>
</dbReference>
<dbReference type="Pfam" id="PF07510">
    <property type="entry name" value="GmrSD_C"/>
    <property type="match status" value="1"/>
</dbReference>